<evidence type="ECO:0000256" key="8">
    <source>
        <dbReference type="ARBA" id="ARBA00022694"/>
    </source>
</evidence>
<evidence type="ECO:0000256" key="2">
    <source>
        <dbReference type="ARBA" id="ARBA00011245"/>
    </source>
</evidence>
<organism evidence="17 18">
    <name type="scientific">Methanocaldococcus vulcanius (strain ATCC 700851 / DSM 12094 / M7)</name>
    <name type="common">Methanococcus vulcanius</name>
    <dbReference type="NCBI Taxonomy" id="579137"/>
    <lineage>
        <taxon>Archaea</taxon>
        <taxon>Methanobacteriati</taxon>
        <taxon>Methanobacteriota</taxon>
        <taxon>Methanomada group</taxon>
        <taxon>Methanococci</taxon>
        <taxon>Methanococcales</taxon>
        <taxon>Methanocaldococcaceae</taxon>
        <taxon>Methanocaldococcus</taxon>
    </lineage>
</organism>
<evidence type="ECO:0000256" key="13">
    <source>
        <dbReference type="ARBA" id="ARBA00066936"/>
    </source>
</evidence>
<evidence type="ECO:0000256" key="5">
    <source>
        <dbReference type="ARBA" id="ARBA00022603"/>
    </source>
</evidence>
<evidence type="ECO:0000256" key="11">
    <source>
        <dbReference type="ARBA" id="ARBA00054380"/>
    </source>
</evidence>
<dbReference type="OrthoDB" id="7080at2157"/>
<keyword evidence="3" id="KW-0963">Cytoplasm</keyword>
<keyword evidence="6" id="KW-0808">Transferase</keyword>
<dbReference type="GO" id="GO:0160101">
    <property type="term" value="F:tRNA (guanine(10)-N2)-dimethyltransferase activity"/>
    <property type="evidence" value="ECO:0007669"/>
    <property type="project" value="UniProtKB-EC"/>
</dbReference>
<evidence type="ECO:0000259" key="16">
    <source>
        <dbReference type="PROSITE" id="PS51165"/>
    </source>
</evidence>
<evidence type="ECO:0000256" key="9">
    <source>
        <dbReference type="ARBA" id="ARBA00022884"/>
    </source>
</evidence>
<reference evidence="17" key="1">
    <citation type="submission" date="2009-10" db="EMBL/GenBank/DDBJ databases">
        <title>Complete sequence of chromosome of Methanocaldococcus vulcanius M7.</title>
        <authorList>
            <consortium name="US DOE Joint Genome Institute"/>
            <person name="Lucas S."/>
            <person name="Copeland A."/>
            <person name="Lapidus A."/>
            <person name="Glavina del Rio T."/>
            <person name="Dalin E."/>
            <person name="Tice H."/>
            <person name="Bruce D."/>
            <person name="Goodwin L."/>
            <person name="Pitluck S."/>
            <person name="Lcollab F.I."/>
            <person name="Brettin T."/>
            <person name="Detter J.C."/>
            <person name="Han C."/>
            <person name="Tapia R."/>
            <person name="Kuske C.R."/>
            <person name="Schmutz J."/>
            <person name="Larimer F."/>
            <person name="Land M."/>
            <person name="Hauser L."/>
            <person name="Kyrpides N."/>
            <person name="Ovchinikova G."/>
            <person name="Sieprawska-Lupa M."/>
            <person name="Whitman W.B."/>
            <person name="Woyke T."/>
        </authorList>
    </citation>
    <scope>NUCLEOTIDE SEQUENCE [LARGE SCALE GENOMIC DNA]</scope>
    <source>
        <strain evidence="17">M7</strain>
    </source>
</reference>
<comment type="catalytic activity">
    <reaction evidence="10">
        <text>guanosine(10) in tRNA + 2 S-adenosyl-L-methionine = N(2)-dimethylguanosine(10) in tRNA + 2 S-adenosyl-L-homocysteine + 2 H(+)</text>
        <dbReference type="Rhea" id="RHEA:43124"/>
        <dbReference type="Rhea" id="RHEA-COMP:10355"/>
        <dbReference type="Rhea" id="RHEA-COMP:10358"/>
        <dbReference type="ChEBI" id="CHEBI:15378"/>
        <dbReference type="ChEBI" id="CHEBI:57856"/>
        <dbReference type="ChEBI" id="CHEBI:59789"/>
        <dbReference type="ChEBI" id="CHEBI:74269"/>
        <dbReference type="ChEBI" id="CHEBI:74513"/>
        <dbReference type="EC" id="2.1.1.213"/>
    </reaction>
</comment>
<dbReference type="InterPro" id="IPR002052">
    <property type="entry name" value="DNA_methylase_N6_adenine_CS"/>
</dbReference>
<evidence type="ECO:0000256" key="7">
    <source>
        <dbReference type="ARBA" id="ARBA00022691"/>
    </source>
</evidence>
<name>C9RIA5_METVM</name>
<keyword evidence="7" id="KW-0949">S-adenosyl-L-methionine</keyword>
<comment type="subunit">
    <text evidence="2">Monomer.</text>
</comment>
<dbReference type="KEGG" id="mvu:Metvu_1454"/>
<dbReference type="NCBIfam" id="TIGR01177">
    <property type="entry name" value="TIGR01177 family methyltransferase"/>
    <property type="match status" value="1"/>
</dbReference>
<dbReference type="Pfam" id="PF01170">
    <property type="entry name" value="UPF0020"/>
    <property type="match status" value="1"/>
</dbReference>
<keyword evidence="9 15" id="KW-0694">RNA-binding</keyword>
<gene>
    <name evidence="17" type="ordered locus">Metvu_1454</name>
</gene>
<dbReference type="Pfam" id="PF02926">
    <property type="entry name" value="THUMP"/>
    <property type="match status" value="1"/>
</dbReference>
<evidence type="ECO:0000256" key="15">
    <source>
        <dbReference type="PROSITE-ProRule" id="PRU00529"/>
    </source>
</evidence>
<evidence type="ECO:0000256" key="6">
    <source>
        <dbReference type="ARBA" id="ARBA00022679"/>
    </source>
</evidence>
<dbReference type="EC" id="2.1.1.213" evidence="13"/>
<keyword evidence="18" id="KW-1185">Reference proteome</keyword>
<dbReference type="STRING" id="579137.Metvu_1454"/>
<dbReference type="EMBL" id="CP001787">
    <property type="protein sequence ID" value="ACX73307.1"/>
    <property type="molecule type" value="Genomic_DNA"/>
</dbReference>
<dbReference type="Gene3D" id="3.30.2130.30">
    <property type="match status" value="1"/>
</dbReference>
<dbReference type="SUPFAM" id="SSF53335">
    <property type="entry name" value="S-adenosyl-L-methionine-dependent methyltransferases"/>
    <property type="match status" value="1"/>
</dbReference>
<dbReference type="CDD" id="cd02440">
    <property type="entry name" value="AdoMet_MTases"/>
    <property type="match status" value="1"/>
</dbReference>
<sequence length="351" mass="40662">MRRGYVLSGEHEEIPIEELKALLEIYNYKGKIEKVGRYAITENTPSKKIVSRGGYIDEGHKIVFEFKFSEKEYEDENKLIDKFISIFEENVEIPSEDLNSSKSFAVRVLKLHKDEFTKKLNSLKIEREIGRIIKTKTNAKVNLENPDVLIRVVILKDRFFVSTMLAKRDREYFQKNRPHLRKYFHPGCMLPKLARAMVNLARVKENDIILDPFCGTGGFLIEAGLIGAKLIGCDIDWRMASGTKINLEEYNLLDKIIKIERLDAKHVDKLLKNVGIEKVDAIITDPPYGISTAKKGEIEEILKILPNFIKKGGYFVFAYPKKVDLDMELKGIYKVYIHKKLIRHIHVYKRS</sequence>
<evidence type="ECO:0000313" key="18">
    <source>
        <dbReference type="Proteomes" id="UP000002063"/>
    </source>
</evidence>
<dbReference type="PANTHER" id="PTHR14911">
    <property type="entry name" value="THUMP DOMAIN-CONTAINING"/>
    <property type="match status" value="1"/>
</dbReference>
<proteinExistence type="inferred from homology"/>
<dbReference type="RefSeq" id="WP_015733526.1">
    <property type="nucleotide sequence ID" value="NC_013407.1"/>
</dbReference>
<dbReference type="InterPro" id="IPR005885">
    <property type="entry name" value="TrmG10"/>
</dbReference>
<comment type="similarity">
    <text evidence="12">Belongs to the methyltransferase superfamily. Trm-G10 family.</text>
</comment>
<evidence type="ECO:0000313" key="17">
    <source>
        <dbReference type="EMBL" id="ACX73307.1"/>
    </source>
</evidence>
<dbReference type="PROSITE" id="PS01261">
    <property type="entry name" value="UPF0020"/>
    <property type="match status" value="1"/>
</dbReference>
<dbReference type="GO" id="GO:0160102">
    <property type="term" value="F:tRNA (guanine(10)-N2)-methyltransferase activity"/>
    <property type="evidence" value="ECO:0007669"/>
    <property type="project" value="InterPro"/>
</dbReference>
<dbReference type="eggNOG" id="arCOG00047">
    <property type="taxonomic scope" value="Archaea"/>
</dbReference>
<protein>
    <recommendedName>
        <fullName evidence="13">tRNA (guanine(10)-N(2))-dimethyltransferase</fullName>
        <ecNumber evidence="13">2.1.1.213</ecNumber>
    </recommendedName>
    <alternativeName>
        <fullName evidence="14">tRNA:G10 dimethyltransferase</fullName>
    </alternativeName>
</protein>
<dbReference type="InterPro" id="IPR029063">
    <property type="entry name" value="SAM-dependent_MTases_sf"/>
</dbReference>
<evidence type="ECO:0000256" key="10">
    <source>
        <dbReference type="ARBA" id="ARBA00051883"/>
    </source>
</evidence>
<dbReference type="PROSITE" id="PS00092">
    <property type="entry name" value="N6_MTASE"/>
    <property type="match status" value="1"/>
</dbReference>
<feature type="domain" description="THUMP" evidence="16">
    <location>
        <begin position="53"/>
        <end position="165"/>
    </location>
</feature>
<dbReference type="SMART" id="SM00981">
    <property type="entry name" value="THUMP"/>
    <property type="match status" value="1"/>
</dbReference>
<dbReference type="PROSITE" id="PS51165">
    <property type="entry name" value="THUMP"/>
    <property type="match status" value="1"/>
</dbReference>
<dbReference type="GO" id="GO:0030488">
    <property type="term" value="P:tRNA methylation"/>
    <property type="evidence" value="ECO:0007669"/>
    <property type="project" value="InterPro"/>
</dbReference>
<dbReference type="CDD" id="cd11715">
    <property type="entry name" value="THUMP_AdoMetMT"/>
    <property type="match status" value="1"/>
</dbReference>
<dbReference type="Proteomes" id="UP000002063">
    <property type="component" value="Chromosome"/>
</dbReference>
<dbReference type="PANTHER" id="PTHR14911:SF13">
    <property type="entry name" value="TRNA (GUANINE(6)-N2)-METHYLTRANSFERASE THUMP3"/>
    <property type="match status" value="1"/>
</dbReference>
<keyword evidence="4" id="KW-0820">tRNA-binding</keyword>
<dbReference type="SUPFAM" id="SSF143437">
    <property type="entry name" value="THUMP domain-like"/>
    <property type="match status" value="1"/>
</dbReference>
<evidence type="ECO:0000256" key="3">
    <source>
        <dbReference type="ARBA" id="ARBA00022490"/>
    </source>
</evidence>
<dbReference type="PRINTS" id="PR00507">
    <property type="entry name" value="N12N6MTFRASE"/>
</dbReference>
<accession>C9RIA5</accession>
<dbReference type="GO" id="GO:0005737">
    <property type="term" value="C:cytoplasm"/>
    <property type="evidence" value="ECO:0007669"/>
    <property type="project" value="UniProtKB-SubCell"/>
</dbReference>
<dbReference type="InterPro" id="IPR000241">
    <property type="entry name" value="RlmKL-like_Mtase"/>
</dbReference>
<evidence type="ECO:0000256" key="4">
    <source>
        <dbReference type="ARBA" id="ARBA00022555"/>
    </source>
</evidence>
<dbReference type="FunFam" id="3.40.50.150:FF:000251">
    <property type="entry name" value="Putative RNA methylase"/>
    <property type="match status" value="1"/>
</dbReference>
<dbReference type="InterPro" id="IPR004114">
    <property type="entry name" value="THUMP_dom"/>
</dbReference>
<comment type="subcellular location">
    <subcellularLocation>
        <location evidence="1">Cytoplasm</location>
    </subcellularLocation>
</comment>
<comment type="function">
    <text evidence="11">Catalyzes the adenosylmethionine-dependent methylation of the exocyclic amino group (N(2)) of guanosine at position 10 of various tRNAs. Acts via a two-step process that leads to the formation of either N(2)-monomethyl (m(2)G) or N(2)-dimethylguanosine (m(2)(2)G).</text>
</comment>
<dbReference type="AlphaFoldDB" id="C9RIA5"/>
<dbReference type="GeneID" id="8513798"/>
<keyword evidence="8" id="KW-0819">tRNA processing</keyword>
<dbReference type="InterPro" id="IPR053943">
    <property type="entry name" value="RlmKL-like_Mtase_CS"/>
</dbReference>
<dbReference type="GO" id="GO:0000049">
    <property type="term" value="F:tRNA binding"/>
    <property type="evidence" value="ECO:0007669"/>
    <property type="project" value="UniProtKB-KW"/>
</dbReference>
<keyword evidence="5 17" id="KW-0489">Methyltransferase</keyword>
<evidence type="ECO:0000256" key="1">
    <source>
        <dbReference type="ARBA" id="ARBA00004496"/>
    </source>
</evidence>
<dbReference type="PIRSF" id="PIRSF017259">
    <property type="entry name" value="tRNA_mtfrase_TRM11"/>
    <property type="match status" value="1"/>
</dbReference>
<dbReference type="HOGENOM" id="CLU_057819_1_0_2"/>
<evidence type="ECO:0000256" key="14">
    <source>
        <dbReference type="ARBA" id="ARBA00082665"/>
    </source>
</evidence>
<dbReference type="Gene3D" id="3.40.50.150">
    <property type="entry name" value="Vaccinia Virus protein VP39"/>
    <property type="match status" value="1"/>
</dbReference>
<evidence type="ECO:0000256" key="12">
    <source>
        <dbReference type="ARBA" id="ARBA00061338"/>
    </source>
</evidence>